<organism evidence="3 4">
    <name type="scientific">Alicyclobacillus mali</name>
    <name type="common">ex Roth et al. 2021</name>
    <dbReference type="NCBI Taxonomy" id="1123961"/>
    <lineage>
        <taxon>Bacteria</taxon>
        <taxon>Bacillati</taxon>
        <taxon>Bacillota</taxon>
        <taxon>Bacilli</taxon>
        <taxon>Bacillales</taxon>
        <taxon>Alicyclobacillaceae</taxon>
        <taxon>Alicyclobacillus</taxon>
    </lineage>
</organism>
<dbReference type="EMBL" id="JADPKZ010000037">
    <property type="protein sequence ID" value="MBF8377579.1"/>
    <property type="molecule type" value="Genomic_DNA"/>
</dbReference>
<feature type="transmembrane region" description="Helical" evidence="2">
    <location>
        <begin position="37"/>
        <end position="59"/>
    </location>
</feature>
<proteinExistence type="predicted"/>
<comment type="caution">
    <text evidence="3">The sequence shown here is derived from an EMBL/GenBank/DDBJ whole genome shotgun (WGS) entry which is preliminary data.</text>
</comment>
<keyword evidence="2" id="KW-0812">Transmembrane</keyword>
<feature type="compositionally biased region" description="Pro residues" evidence="1">
    <location>
        <begin position="318"/>
        <end position="333"/>
    </location>
</feature>
<keyword evidence="2" id="KW-0472">Membrane</keyword>
<dbReference type="InterPro" id="IPR005081">
    <property type="entry name" value="SpoIIGA"/>
</dbReference>
<feature type="transmembrane region" description="Helical" evidence="2">
    <location>
        <begin position="65"/>
        <end position="82"/>
    </location>
</feature>
<dbReference type="Proteomes" id="UP000642910">
    <property type="component" value="Unassembled WGS sequence"/>
</dbReference>
<evidence type="ECO:0000256" key="1">
    <source>
        <dbReference type="SAM" id="MobiDB-lite"/>
    </source>
</evidence>
<name>A0ABS0F2U1_9BACL</name>
<accession>A0ABS0F2U1</accession>
<feature type="transmembrane region" description="Helical" evidence="2">
    <location>
        <begin position="128"/>
        <end position="150"/>
    </location>
</feature>
<keyword evidence="4" id="KW-1185">Reference proteome</keyword>
<reference evidence="3 4" key="1">
    <citation type="submission" date="2020-11" db="EMBL/GenBank/DDBJ databases">
        <title>Genomic insight of Alicyclobacillus mali FL 18 reveals a new arsenic-resistant strain, with potential in environmental biotechnology.</title>
        <authorList>
            <person name="Fiorentino G."/>
            <person name="Gallo G."/>
            <person name="Aulitto M."/>
        </authorList>
    </citation>
    <scope>NUCLEOTIDE SEQUENCE [LARGE SCALE GENOMIC DNA]</scope>
    <source>
        <strain evidence="3 4">FL 18</strain>
    </source>
</reference>
<dbReference type="RefSeq" id="WP_067849899.1">
    <property type="nucleotide sequence ID" value="NZ_JADPKZ010000037.1"/>
</dbReference>
<feature type="transmembrane region" description="Helical" evidence="2">
    <location>
        <begin position="94"/>
        <end position="113"/>
    </location>
</feature>
<evidence type="ECO:0000313" key="4">
    <source>
        <dbReference type="Proteomes" id="UP000642910"/>
    </source>
</evidence>
<dbReference type="PIRSF" id="PIRSF018571">
    <property type="entry name" value="SpoIIGA"/>
    <property type="match status" value="1"/>
</dbReference>
<evidence type="ECO:0000256" key="2">
    <source>
        <dbReference type="SAM" id="Phobius"/>
    </source>
</evidence>
<evidence type="ECO:0000313" key="3">
    <source>
        <dbReference type="EMBL" id="MBF8377579.1"/>
    </source>
</evidence>
<gene>
    <name evidence="3" type="ORF">IW967_06835</name>
</gene>
<feature type="transmembrane region" description="Helical" evidence="2">
    <location>
        <begin position="6"/>
        <end position="25"/>
    </location>
</feature>
<keyword evidence="2" id="KW-1133">Transmembrane helix</keyword>
<dbReference type="Pfam" id="PF03419">
    <property type="entry name" value="Peptidase_U4"/>
    <property type="match status" value="1"/>
</dbReference>
<feature type="region of interest" description="Disordered" evidence="1">
    <location>
        <begin position="305"/>
        <end position="339"/>
    </location>
</feature>
<protein>
    <submittedName>
        <fullName evidence="3">Sigma-E processing peptidase SpoIIGA</fullName>
    </submittedName>
</protein>
<sequence>MQALPVVYIDIVWMVNFIMDLALLWTTGWLMKRRARWTRLLAGALIGAIYSLALFVPALSLTTTWPGKALVSVLMVWIALPHRNALDLARLVGVYYLVSFMVAGASVAARFALPGTTLNHALWSNRGVAFATSGETLGLMIGLPLAVDGLKRLAARLRKDARVEISLVDLEVQFDGMVIRCRALVDTGNGLMDPVSKRPVSLVDAEVLMPAFPKQVQDKVAAGEDLLDALIEVLPRTRFAVVPFQGASGRGLTVALRPKAVYLVQADGARIRGADSLFAVFPGVLSADGTFQAILHPEVMNGVDDDVRVPASRDQAPPRAPSASPPVHPPASSPPGSAG</sequence>